<keyword evidence="5" id="KW-0809">Transit peptide</keyword>
<evidence type="ECO:0000256" key="2">
    <source>
        <dbReference type="ARBA" id="ARBA00008000"/>
    </source>
</evidence>
<dbReference type="PANTHER" id="PTHR11748">
    <property type="entry name" value="D-LACTATE DEHYDROGENASE"/>
    <property type="match status" value="1"/>
</dbReference>
<dbReference type="PANTHER" id="PTHR11748:SF111">
    <property type="entry name" value="D-LACTATE DEHYDROGENASE, MITOCHONDRIAL-RELATED"/>
    <property type="match status" value="1"/>
</dbReference>
<dbReference type="InterPro" id="IPR016169">
    <property type="entry name" value="FAD-bd_PCMH_sub2"/>
</dbReference>
<keyword evidence="10" id="KW-1185">Reference proteome</keyword>
<evidence type="ECO:0000256" key="3">
    <source>
        <dbReference type="ARBA" id="ARBA00022630"/>
    </source>
</evidence>
<reference evidence="9 10" key="1">
    <citation type="submission" date="2019-11" db="EMBL/GenBank/DDBJ databases">
        <title>Comparative genomics of hydrocarbon-degrading Desulfosarcina strains.</title>
        <authorList>
            <person name="Watanabe M."/>
            <person name="Kojima H."/>
            <person name="Fukui M."/>
        </authorList>
    </citation>
    <scope>NUCLEOTIDE SEQUENCE [LARGE SCALE GENOMIC DNA]</scope>
    <source>
        <strain evidence="9 10">PP31</strain>
    </source>
</reference>
<name>A0A5K7YYZ5_9BACT</name>
<dbReference type="Pfam" id="PF01565">
    <property type="entry name" value="FAD_binding_4"/>
    <property type="match status" value="1"/>
</dbReference>
<evidence type="ECO:0000313" key="10">
    <source>
        <dbReference type="Proteomes" id="UP000427769"/>
    </source>
</evidence>
<dbReference type="Proteomes" id="UP000427769">
    <property type="component" value="Chromosome"/>
</dbReference>
<dbReference type="RefSeq" id="WP_170302133.1">
    <property type="nucleotide sequence ID" value="NZ_AP021875.1"/>
</dbReference>
<comment type="cofactor">
    <cofactor evidence="1">
        <name>FAD</name>
        <dbReference type="ChEBI" id="CHEBI:57692"/>
    </cofactor>
</comment>
<feature type="domain" description="FAD-binding PCMH-type" evidence="8">
    <location>
        <begin position="42"/>
        <end position="221"/>
    </location>
</feature>
<comment type="similarity">
    <text evidence="2">Belongs to the FAD-binding oxidoreductase/transferase type 4 family.</text>
</comment>
<evidence type="ECO:0000256" key="7">
    <source>
        <dbReference type="ARBA" id="ARBA00038897"/>
    </source>
</evidence>
<dbReference type="AlphaFoldDB" id="A0A5K7YYZ5"/>
<evidence type="ECO:0000256" key="1">
    <source>
        <dbReference type="ARBA" id="ARBA00001974"/>
    </source>
</evidence>
<dbReference type="GO" id="GO:1903457">
    <property type="term" value="P:lactate catabolic process"/>
    <property type="evidence" value="ECO:0007669"/>
    <property type="project" value="TreeGrafter"/>
</dbReference>
<dbReference type="KEGG" id="dwd:DSCW_10370"/>
<evidence type="ECO:0000256" key="4">
    <source>
        <dbReference type="ARBA" id="ARBA00022827"/>
    </source>
</evidence>
<dbReference type="InterPro" id="IPR006094">
    <property type="entry name" value="Oxid_FAD_bind_N"/>
</dbReference>
<dbReference type="EC" id="1.1.2.4" evidence="7"/>
<dbReference type="InterPro" id="IPR036318">
    <property type="entry name" value="FAD-bd_PCMH-like_sf"/>
</dbReference>
<keyword evidence="3" id="KW-0285">Flavoprotein</keyword>
<dbReference type="EMBL" id="AP021875">
    <property type="protein sequence ID" value="BBO73620.1"/>
    <property type="molecule type" value="Genomic_DNA"/>
</dbReference>
<dbReference type="GO" id="GO:0008720">
    <property type="term" value="F:D-lactate dehydrogenase (NAD+) activity"/>
    <property type="evidence" value="ECO:0007669"/>
    <property type="project" value="TreeGrafter"/>
</dbReference>
<dbReference type="Pfam" id="PF02913">
    <property type="entry name" value="FAD-oxidase_C"/>
    <property type="match status" value="1"/>
</dbReference>
<dbReference type="GO" id="GO:0004458">
    <property type="term" value="F:D-lactate dehydrogenase (cytochrome) activity"/>
    <property type="evidence" value="ECO:0007669"/>
    <property type="project" value="UniProtKB-EC"/>
</dbReference>
<gene>
    <name evidence="9" type="ORF">DSCW_10370</name>
</gene>
<dbReference type="InterPro" id="IPR016164">
    <property type="entry name" value="FAD-linked_Oxase-like_C"/>
</dbReference>
<organism evidence="9 10">
    <name type="scientific">Desulfosarcina widdelii</name>
    <dbReference type="NCBI Taxonomy" id="947919"/>
    <lineage>
        <taxon>Bacteria</taxon>
        <taxon>Pseudomonadati</taxon>
        <taxon>Thermodesulfobacteriota</taxon>
        <taxon>Desulfobacteria</taxon>
        <taxon>Desulfobacterales</taxon>
        <taxon>Desulfosarcinaceae</taxon>
        <taxon>Desulfosarcina</taxon>
    </lineage>
</organism>
<keyword evidence="6" id="KW-0560">Oxidoreductase</keyword>
<accession>A0A5K7YYZ5</accession>
<dbReference type="InterPro" id="IPR004113">
    <property type="entry name" value="FAD-bd_oxidored_4_C"/>
</dbReference>
<protein>
    <recommendedName>
        <fullName evidence="7">D-lactate dehydrogenase (cytochrome)</fullName>
        <ecNumber evidence="7">1.1.2.4</ecNumber>
    </recommendedName>
</protein>
<dbReference type="SUPFAM" id="SSF56176">
    <property type="entry name" value="FAD-binding/transporter-associated domain-like"/>
    <property type="match status" value="1"/>
</dbReference>
<evidence type="ECO:0000313" key="9">
    <source>
        <dbReference type="EMBL" id="BBO73620.1"/>
    </source>
</evidence>
<dbReference type="InterPro" id="IPR016166">
    <property type="entry name" value="FAD-bd_PCMH"/>
</dbReference>
<dbReference type="GO" id="GO:0071949">
    <property type="term" value="F:FAD binding"/>
    <property type="evidence" value="ECO:0007669"/>
    <property type="project" value="InterPro"/>
</dbReference>
<proteinExistence type="inferred from homology"/>
<keyword evidence="4" id="KW-0274">FAD</keyword>
<dbReference type="PROSITE" id="PS51387">
    <property type="entry name" value="FAD_PCMH"/>
    <property type="match status" value="1"/>
</dbReference>
<dbReference type="Gene3D" id="3.30.465.10">
    <property type="match status" value="1"/>
</dbReference>
<evidence type="ECO:0000259" key="8">
    <source>
        <dbReference type="PROSITE" id="PS51387"/>
    </source>
</evidence>
<dbReference type="SUPFAM" id="SSF55103">
    <property type="entry name" value="FAD-linked oxidases, C-terminal domain"/>
    <property type="match status" value="1"/>
</dbReference>
<evidence type="ECO:0000256" key="5">
    <source>
        <dbReference type="ARBA" id="ARBA00022946"/>
    </source>
</evidence>
<evidence type="ECO:0000256" key="6">
    <source>
        <dbReference type="ARBA" id="ARBA00023002"/>
    </source>
</evidence>
<sequence>MEVEPKQLAKDLANIVGKENAFSDRPTVLAYAKDTMPWDVEPHHMPYAVTRPADSREVGAILAYASSRKIPVHTHGSGTSLVGLGRPKTNAIILDTARMQDLQIYPERGYFEVGPGMHIGKLRKALNPYNALLPIFPGSEPIATIGGSVSVNTSAHAVDASLCKPGDYVLGLEVVLPNGEILQTGTQSTRKPAGIEATKFLVGSEGLLCVITRIRMRLIPKPHMANIVAYFNSTEEILDTVMAMYREGVPTPLFFEYLDEKSSKVGFEAVGLEAPPGAVAMMSMHSATEVGCREKARIFLDFVKKANPIEARIVSDAAEWDKVWSSRAEAGNYVYRLGSTFGSEITPRVDKLKDAFKEAKELILNLESFQGNEFYSFGHIGAPTIHAYAFIPTKDIPNEVKKAVTLEVREKTEALNVKYGGCGGEWGLTAQRAGFLEKKYGPVYTQTLTRLKKTFDPENILNRGNLEGWL</sequence>